<name>A0ABR4CRU6_9HELO</name>
<gene>
    <name evidence="3" type="ORF">VTL71DRAFT_13161</name>
</gene>
<dbReference type="PANTHER" id="PTHR33365:SF6">
    <property type="entry name" value="OXIDASE USTYA"/>
    <property type="match status" value="1"/>
</dbReference>
<keyword evidence="2" id="KW-0812">Transmembrane</keyword>
<comment type="caution">
    <text evidence="3">The sequence shown here is derived from an EMBL/GenBank/DDBJ whole genome shotgun (WGS) entry which is preliminary data.</text>
</comment>
<keyword evidence="2" id="KW-1133">Transmembrane helix</keyword>
<dbReference type="Pfam" id="PF11807">
    <property type="entry name" value="UstYa"/>
    <property type="match status" value="1"/>
</dbReference>
<comment type="similarity">
    <text evidence="1">Belongs to the ustYa family.</text>
</comment>
<feature type="transmembrane region" description="Helical" evidence="2">
    <location>
        <begin position="33"/>
        <end position="53"/>
    </location>
</feature>
<keyword evidence="2" id="KW-0472">Membrane</keyword>
<keyword evidence="4" id="KW-1185">Reference proteome</keyword>
<dbReference type="EMBL" id="JAZHXI010000005">
    <property type="protein sequence ID" value="KAL2071926.1"/>
    <property type="molecule type" value="Genomic_DNA"/>
</dbReference>
<evidence type="ECO:0000256" key="1">
    <source>
        <dbReference type="ARBA" id="ARBA00035112"/>
    </source>
</evidence>
<reference evidence="3 4" key="1">
    <citation type="journal article" date="2024" name="Commun. Biol.">
        <title>Comparative genomic analysis of thermophilic fungi reveals convergent evolutionary adaptations and gene losses.</title>
        <authorList>
            <person name="Steindorff A.S."/>
            <person name="Aguilar-Pontes M.V."/>
            <person name="Robinson A.J."/>
            <person name="Andreopoulos B."/>
            <person name="LaButti K."/>
            <person name="Kuo A."/>
            <person name="Mondo S."/>
            <person name="Riley R."/>
            <person name="Otillar R."/>
            <person name="Haridas S."/>
            <person name="Lipzen A."/>
            <person name="Grimwood J."/>
            <person name="Schmutz J."/>
            <person name="Clum A."/>
            <person name="Reid I.D."/>
            <person name="Moisan M.C."/>
            <person name="Butler G."/>
            <person name="Nguyen T.T.M."/>
            <person name="Dewar K."/>
            <person name="Conant G."/>
            <person name="Drula E."/>
            <person name="Henrissat B."/>
            <person name="Hansel C."/>
            <person name="Singer S."/>
            <person name="Hutchinson M.I."/>
            <person name="de Vries R.P."/>
            <person name="Natvig D.O."/>
            <person name="Powell A.J."/>
            <person name="Tsang A."/>
            <person name="Grigoriev I.V."/>
        </authorList>
    </citation>
    <scope>NUCLEOTIDE SEQUENCE [LARGE SCALE GENOMIC DNA]</scope>
    <source>
        <strain evidence="3 4">CBS 494.80</strain>
    </source>
</reference>
<evidence type="ECO:0000313" key="3">
    <source>
        <dbReference type="EMBL" id="KAL2071926.1"/>
    </source>
</evidence>
<evidence type="ECO:0000256" key="2">
    <source>
        <dbReference type="SAM" id="Phobius"/>
    </source>
</evidence>
<dbReference type="InterPro" id="IPR021765">
    <property type="entry name" value="UstYa-like"/>
</dbReference>
<sequence length="201" mass="23454">MGYSKSFLHRFAHIHNRESSESEESEPIRRNSFVKALLIIELLHIVLFLALYATSQILQQSTIPRYELNSSDGVVAVDTQWALQHGYAPTFIHPYDESKSIYQIDMFHSMHCIHRIRNKLTSELSLQEWPRNDEHTLHCLDYLREQLMCNADLTLEGTDDLLHFNKTSGHVCRNYNAIMEWAKAHHWAGHRAFVTKSTGYE</sequence>
<accession>A0ABR4CRU6</accession>
<dbReference type="Proteomes" id="UP001595075">
    <property type="component" value="Unassembled WGS sequence"/>
</dbReference>
<protein>
    <submittedName>
        <fullName evidence="3">Uncharacterized protein</fullName>
    </submittedName>
</protein>
<organism evidence="3 4">
    <name type="scientific">Oculimacula yallundae</name>
    <dbReference type="NCBI Taxonomy" id="86028"/>
    <lineage>
        <taxon>Eukaryota</taxon>
        <taxon>Fungi</taxon>
        <taxon>Dikarya</taxon>
        <taxon>Ascomycota</taxon>
        <taxon>Pezizomycotina</taxon>
        <taxon>Leotiomycetes</taxon>
        <taxon>Helotiales</taxon>
        <taxon>Ploettnerulaceae</taxon>
        <taxon>Oculimacula</taxon>
    </lineage>
</organism>
<evidence type="ECO:0000313" key="4">
    <source>
        <dbReference type="Proteomes" id="UP001595075"/>
    </source>
</evidence>
<dbReference type="PANTHER" id="PTHR33365">
    <property type="entry name" value="YALI0B05434P"/>
    <property type="match status" value="1"/>
</dbReference>
<proteinExistence type="inferred from homology"/>